<dbReference type="AlphaFoldDB" id="W4KQ72"/>
<reference evidence="2 3" key="1">
    <citation type="journal article" date="2012" name="New Phytol.">
        <title>Insight into trade-off between wood decay and parasitism from the genome of a fungal forest pathogen.</title>
        <authorList>
            <person name="Olson A."/>
            <person name="Aerts A."/>
            <person name="Asiegbu F."/>
            <person name="Belbahri L."/>
            <person name="Bouzid O."/>
            <person name="Broberg A."/>
            <person name="Canback B."/>
            <person name="Coutinho P.M."/>
            <person name="Cullen D."/>
            <person name="Dalman K."/>
            <person name="Deflorio G."/>
            <person name="van Diepen L.T."/>
            <person name="Dunand C."/>
            <person name="Duplessis S."/>
            <person name="Durling M."/>
            <person name="Gonthier P."/>
            <person name="Grimwood J."/>
            <person name="Fossdal C.G."/>
            <person name="Hansson D."/>
            <person name="Henrissat B."/>
            <person name="Hietala A."/>
            <person name="Himmelstrand K."/>
            <person name="Hoffmeister D."/>
            <person name="Hogberg N."/>
            <person name="James T.Y."/>
            <person name="Karlsson M."/>
            <person name="Kohler A."/>
            <person name="Kues U."/>
            <person name="Lee Y.H."/>
            <person name="Lin Y.C."/>
            <person name="Lind M."/>
            <person name="Lindquist E."/>
            <person name="Lombard V."/>
            <person name="Lucas S."/>
            <person name="Lunden K."/>
            <person name="Morin E."/>
            <person name="Murat C."/>
            <person name="Park J."/>
            <person name="Raffaello T."/>
            <person name="Rouze P."/>
            <person name="Salamov A."/>
            <person name="Schmutz J."/>
            <person name="Solheim H."/>
            <person name="Stahlberg J."/>
            <person name="Velez H."/>
            <person name="de Vries R.P."/>
            <person name="Wiebenga A."/>
            <person name="Woodward S."/>
            <person name="Yakovlev I."/>
            <person name="Garbelotto M."/>
            <person name="Martin F."/>
            <person name="Grigoriev I.V."/>
            <person name="Stenlid J."/>
        </authorList>
    </citation>
    <scope>NUCLEOTIDE SEQUENCE [LARGE SCALE GENOMIC DNA]</scope>
    <source>
        <strain evidence="2 3">TC 32-1</strain>
    </source>
</reference>
<proteinExistence type="predicted"/>
<evidence type="ECO:0000313" key="3">
    <source>
        <dbReference type="Proteomes" id="UP000030671"/>
    </source>
</evidence>
<feature type="region of interest" description="Disordered" evidence="1">
    <location>
        <begin position="99"/>
        <end position="251"/>
    </location>
</feature>
<dbReference type="GeneID" id="20673137"/>
<dbReference type="RefSeq" id="XP_009541442.1">
    <property type="nucleotide sequence ID" value="XM_009543147.1"/>
</dbReference>
<feature type="region of interest" description="Disordered" evidence="1">
    <location>
        <begin position="1"/>
        <end position="25"/>
    </location>
</feature>
<feature type="compositionally biased region" description="Basic residues" evidence="1">
    <location>
        <begin position="143"/>
        <end position="154"/>
    </location>
</feature>
<feature type="compositionally biased region" description="Pro residues" evidence="1">
    <location>
        <begin position="169"/>
        <end position="179"/>
    </location>
</feature>
<evidence type="ECO:0000256" key="1">
    <source>
        <dbReference type="SAM" id="MobiDB-lite"/>
    </source>
</evidence>
<organism evidence="2 3">
    <name type="scientific">Heterobasidion irregulare (strain TC 32-1)</name>
    <dbReference type="NCBI Taxonomy" id="747525"/>
    <lineage>
        <taxon>Eukaryota</taxon>
        <taxon>Fungi</taxon>
        <taxon>Dikarya</taxon>
        <taxon>Basidiomycota</taxon>
        <taxon>Agaricomycotina</taxon>
        <taxon>Agaricomycetes</taxon>
        <taxon>Russulales</taxon>
        <taxon>Bondarzewiaceae</taxon>
        <taxon>Heterobasidion</taxon>
        <taxon>Heterobasidion annosum species complex</taxon>
    </lineage>
</organism>
<evidence type="ECO:0000313" key="2">
    <source>
        <dbReference type="EMBL" id="ETW87550.1"/>
    </source>
</evidence>
<feature type="compositionally biased region" description="Basic and acidic residues" evidence="1">
    <location>
        <begin position="213"/>
        <end position="230"/>
    </location>
</feature>
<dbReference type="KEGG" id="hir:HETIRDRAFT_413862"/>
<dbReference type="InParanoid" id="W4KQ72"/>
<gene>
    <name evidence="2" type="ORF">HETIRDRAFT_413862</name>
</gene>
<protein>
    <submittedName>
        <fullName evidence="2">Uncharacterized protein</fullName>
    </submittedName>
</protein>
<sequence length="251" mass="27384">MGSVASPPPHSSDHPAIAEYPPQSLNKPERLISSTWQILEQPPPPSLREILGAYRTRGDGDREMLMAMLNAKSAEDQRIASMASLHRSMLEYYQLVPPSAHQSPNDHPYLESFGAYSHPGLSPQSNGNPSSYSPRINKEPHRSSHTVHPRKRHRTSESPHANHHSVPRAPTPSSPPQLPSSPYSSTRSDSTQHSPHSRSAMDIGSLLSAGAREAAREEAERRGSPRDGIMDRAAPVRGHHSNANSVAVVSV</sequence>
<dbReference type="eggNOG" id="ENOG502SH1G">
    <property type="taxonomic scope" value="Eukaryota"/>
</dbReference>
<dbReference type="Proteomes" id="UP000030671">
    <property type="component" value="Unassembled WGS sequence"/>
</dbReference>
<feature type="compositionally biased region" description="Pro residues" evidence="1">
    <location>
        <begin position="1"/>
        <end position="10"/>
    </location>
</feature>
<dbReference type="EMBL" id="KI925454">
    <property type="protein sequence ID" value="ETW87550.1"/>
    <property type="molecule type" value="Genomic_DNA"/>
</dbReference>
<name>W4KQ72_HETIT</name>
<feature type="compositionally biased region" description="Low complexity" evidence="1">
    <location>
        <begin position="241"/>
        <end position="251"/>
    </location>
</feature>
<keyword evidence="3" id="KW-1185">Reference proteome</keyword>
<accession>W4KQ72</accession>
<dbReference type="HOGENOM" id="CLU_090743_0_0_1"/>
<feature type="compositionally biased region" description="Polar residues" evidence="1">
    <location>
        <begin position="122"/>
        <end position="134"/>
    </location>
</feature>
<dbReference type="OrthoDB" id="2537258at2759"/>
<feature type="compositionally biased region" description="Low complexity" evidence="1">
    <location>
        <begin position="180"/>
        <end position="191"/>
    </location>
</feature>